<reference evidence="2 3" key="2">
    <citation type="submission" date="2017-02" db="EMBL/GenBank/DDBJ databases">
        <title>Draft genome sequence of Streptomyces phaeoluteigriseus type strain DSM41896.</title>
        <authorList>
            <person name="Salih T.S."/>
            <person name="Algora Gallardo L."/>
            <person name="Melo Santos T."/>
            <person name="Filgueira Martinez S."/>
            <person name="Herron P.R."/>
        </authorList>
    </citation>
    <scope>NUCLEOTIDE SEQUENCE [LARGE SCALE GENOMIC DNA]</scope>
    <source>
        <strain evidence="2 3">DSM 41896</strain>
    </source>
</reference>
<dbReference type="CDD" id="cd06223">
    <property type="entry name" value="PRTases_typeI"/>
    <property type="match status" value="1"/>
</dbReference>
<evidence type="ECO:0000259" key="1">
    <source>
        <dbReference type="Pfam" id="PF00156"/>
    </source>
</evidence>
<name>A0A1V6MRN4_9ACTN</name>
<dbReference type="SUPFAM" id="SSF53271">
    <property type="entry name" value="PRTase-like"/>
    <property type="match status" value="1"/>
</dbReference>
<dbReference type="InterPro" id="IPR029057">
    <property type="entry name" value="PRTase-like"/>
</dbReference>
<protein>
    <submittedName>
        <fullName evidence="2">Phosphoribosyltransferase</fullName>
    </submittedName>
</protein>
<sequence>MRFQDRRQAGQRLAARLREWSAGGALVDPLVLALPRGGVPVAAEVARALGAPLDVLVARKICVPGHPETGIGAIVGDDPPLFDLRAVEMLGLSEDQLGADVARERTELRRRERLYRGDRSAPRIEGRTVIVVDDGLATGATARAALRHLRRRGPARLILAVPVGAPESAAEMRSEADDVICLHQPPDFRAVGLWYADFDQVGDEEVVRTLHGHSAAAGRG</sequence>
<comment type="caution">
    <text evidence="2">The sequence shown here is derived from an EMBL/GenBank/DDBJ whole genome shotgun (WGS) entry which is preliminary data.</text>
</comment>
<feature type="domain" description="Phosphoribosyltransferase" evidence="1">
    <location>
        <begin position="27"/>
        <end position="183"/>
    </location>
</feature>
<evidence type="ECO:0000313" key="3">
    <source>
        <dbReference type="Proteomes" id="UP000184286"/>
    </source>
</evidence>
<accession>A0A1V6MRN4</accession>
<dbReference type="InterPro" id="IPR000836">
    <property type="entry name" value="PRTase_dom"/>
</dbReference>
<dbReference type="OrthoDB" id="9810066at2"/>
<dbReference type="Proteomes" id="UP000184286">
    <property type="component" value="Unassembled WGS sequence"/>
</dbReference>
<proteinExistence type="predicted"/>
<gene>
    <name evidence="2" type="ORF">BM536_017440</name>
</gene>
<evidence type="ECO:0000313" key="2">
    <source>
        <dbReference type="EMBL" id="OQD55120.1"/>
    </source>
</evidence>
<dbReference type="Pfam" id="PF00156">
    <property type="entry name" value="Pribosyltran"/>
    <property type="match status" value="1"/>
</dbReference>
<dbReference type="EMBL" id="MPOH02000014">
    <property type="protein sequence ID" value="OQD55120.1"/>
    <property type="molecule type" value="Genomic_DNA"/>
</dbReference>
<dbReference type="RefSeq" id="WP_094103167.1">
    <property type="nucleotide sequence ID" value="NZ_MPOH02000014.1"/>
</dbReference>
<keyword evidence="2" id="KW-0328">Glycosyltransferase</keyword>
<organism evidence="2 3">
    <name type="scientific">Streptomyces phaeoluteigriseus</name>
    <dbReference type="NCBI Taxonomy" id="114686"/>
    <lineage>
        <taxon>Bacteria</taxon>
        <taxon>Bacillati</taxon>
        <taxon>Actinomycetota</taxon>
        <taxon>Actinomycetes</taxon>
        <taxon>Kitasatosporales</taxon>
        <taxon>Streptomycetaceae</taxon>
        <taxon>Streptomyces</taxon>
        <taxon>Streptomyces aurantiacus group</taxon>
    </lineage>
</organism>
<dbReference type="AlphaFoldDB" id="A0A1V6MRN4"/>
<dbReference type="Gene3D" id="3.40.50.2020">
    <property type="match status" value="1"/>
</dbReference>
<reference evidence="3" key="1">
    <citation type="submission" date="2016-11" db="EMBL/GenBank/DDBJ databases">
        <authorList>
            <person name="Schniete J.K."/>
            <person name="Salih T."/>
            <person name="Algora Gallardo L."/>
            <person name="Martinez Fernandez S."/>
            <person name="Herron P.R."/>
        </authorList>
    </citation>
    <scope>NUCLEOTIDE SEQUENCE [LARGE SCALE GENOMIC DNA]</scope>
    <source>
        <strain evidence="3">DSM 41896</strain>
    </source>
</reference>
<keyword evidence="2" id="KW-0808">Transferase</keyword>
<dbReference type="STRING" id="114686.BM536_017440"/>
<dbReference type="GO" id="GO:0016757">
    <property type="term" value="F:glycosyltransferase activity"/>
    <property type="evidence" value="ECO:0007669"/>
    <property type="project" value="UniProtKB-KW"/>
</dbReference>
<dbReference type="Gene3D" id="3.30.1310.20">
    <property type="entry name" value="PRTase-like"/>
    <property type="match status" value="1"/>
</dbReference>